<dbReference type="PANTHER" id="PTHR36851">
    <property type="entry name" value="UNNAMED PRODUCT"/>
    <property type="match status" value="1"/>
</dbReference>
<feature type="transmembrane region" description="Helical" evidence="1">
    <location>
        <begin position="54"/>
        <end position="72"/>
    </location>
</feature>
<dbReference type="AlphaFoldDB" id="A0A2H0WT57"/>
<keyword evidence="1" id="KW-1133">Transmembrane helix</keyword>
<feature type="transmembrane region" description="Helical" evidence="1">
    <location>
        <begin position="451"/>
        <end position="474"/>
    </location>
</feature>
<dbReference type="Gene3D" id="3.90.550.10">
    <property type="entry name" value="Spore Coat Polysaccharide Biosynthesis Protein SpsA, Chain A"/>
    <property type="match status" value="1"/>
</dbReference>
<keyword evidence="1" id="KW-0472">Membrane</keyword>
<dbReference type="InterPro" id="IPR001173">
    <property type="entry name" value="Glyco_trans_2-like"/>
</dbReference>
<keyword evidence="1" id="KW-0812">Transmembrane</keyword>
<dbReference type="Pfam" id="PF13632">
    <property type="entry name" value="Glyco_trans_2_3"/>
    <property type="match status" value="1"/>
</dbReference>
<feature type="domain" description="Glycosyltransferase 2-like" evidence="2">
    <location>
        <begin position="202"/>
        <end position="426"/>
    </location>
</feature>
<dbReference type="PANTHER" id="PTHR36851:SF1">
    <property type="entry name" value="GLYCO_TRANS_2-LIKE DOMAIN-CONTAINING PROTEIN"/>
    <property type="match status" value="1"/>
</dbReference>
<feature type="transmembrane region" description="Helical" evidence="1">
    <location>
        <begin position="20"/>
        <end position="48"/>
    </location>
</feature>
<feature type="transmembrane region" description="Helical" evidence="1">
    <location>
        <begin position="421"/>
        <end position="439"/>
    </location>
</feature>
<sequence>MFKKFFEKHRRRLERLLEILPGFVSWNMILFPFWGAFVCPLWVCYYVLAFDIFWVYQSAFLGITSLIAHYRIEASKIMDWMGEVKMFPDWKKVNHIIIIATYKEPLHILRRTLKAIAEQDFPLGKITVVLAMEAKEDEKQREEKVRVLKKEFGYKFGHFLVTVHQLKSGEVAGKASNENYAGREAKKYLVDKLGYNIDYLTITSCDADHIYHPKHFSYLAFRFLDDPKRYLKFWQPAVMFYNNFWRLPALTRVTNTFGTIWNMALTIRTDHLINCQNYSASLKLIDEIGYWDPDIIPEDYRIFFKAFFAKNGTVEVDPITLPLWADAAESNSTWQTFKNQYEQYKRWAWGVSDDPYIIIRYLSSKHTSFVNKTLRVLHVVRDHFLWPVNWFIITLGINIPITLNPQFAKTVMGHTLPRFSSVILTFSMLFLGIIIWVSAKQRPKRPKYVSRFRAFLVPLEFILMPISGFFFNALPGIDAHTRLMLGKYLEYRVTEKV</sequence>
<dbReference type="EMBL" id="PEZH01000034">
    <property type="protein sequence ID" value="PIS15089.1"/>
    <property type="molecule type" value="Genomic_DNA"/>
</dbReference>
<reference evidence="4" key="1">
    <citation type="submission" date="2017-09" db="EMBL/GenBank/DDBJ databases">
        <title>Depth-based differentiation of microbial function through sediment-hosted aquifers and enrichment of novel symbionts in the deep terrestrial subsurface.</title>
        <authorList>
            <person name="Probst A.J."/>
            <person name="Ladd B."/>
            <person name="Jarett J.K."/>
            <person name="Geller-Mcgrath D.E."/>
            <person name="Sieber C.M.K."/>
            <person name="Emerson J.B."/>
            <person name="Anantharaman K."/>
            <person name="Thomas B.C."/>
            <person name="Malmstrom R."/>
            <person name="Stieglmeier M."/>
            <person name="Klingl A."/>
            <person name="Woyke T."/>
            <person name="Ryan C.M."/>
            <person name="Banfield J.F."/>
        </authorList>
    </citation>
    <scope>NUCLEOTIDE SEQUENCE [LARGE SCALE GENOMIC DNA]</scope>
</reference>
<feature type="transmembrane region" description="Helical" evidence="1">
    <location>
        <begin position="384"/>
        <end position="401"/>
    </location>
</feature>
<dbReference type="InterPro" id="IPR029044">
    <property type="entry name" value="Nucleotide-diphossugar_trans"/>
</dbReference>
<dbReference type="SUPFAM" id="SSF53448">
    <property type="entry name" value="Nucleotide-diphospho-sugar transferases"/>
    <property type="match status" value="1"/>
</dbReference>
<proteinExistence type="predicted"/>
<evidence type="ECO:0000313" key="4">
    <source>
        <dbReference type="Proteomes" id="UP000231282"/>
    </source>
</evidence>
<comment type="caution">
    <text evidence="3">The sequence shown here is derived from an EMBL/GenBank/DDBJ whole genome shotgun (WGS) entry which is preliminary data.</text>
</comment>
<gene>
    <name evidence="3" type="ORF">COT63_01810</name>
</gene>
<evidence type="ECO:0000256" key="1">
    <source>
        <dbReference type="SAM" id="Phobius"/>
    </source>
</evidence>
<dbReference type="Proteomes" id="UP000231282">
    <property type="component" value="Unassembled WGS sequence"/>
</dbReference>
<protein>
    <recommendedName>
        <fullName evidence="2">Glycosyltransferase 2-like domain-containing protein</fullName>
    </recommendedName>
</protein>
<organism evidence="3 4">
    <name type="scientific">Candidatus Shapirobacteria bacterium CG09_land_8_20_14_0_10_38_17</name>
    <dbReference type="NCBI Taxonomy" id="1974884"/>
    <lineage>
        <taxon>Bacteria</taxon>
        <taxon>Candidatus Shapironibacteriota</taxon>
    </lineage>
</organism>
<accession>A0A2H0WT57</accession>
<evidence type="ECO:0000313" key="3">
    <source>
        <dbReference type="EMBL" id="PIS15089.1"/>
    </source>
</evidence>
<name>A0A2H0WT57_9BACT</name>
<evidence type="ECO:0000259" key="2">
    <source>
        <dbReference type="Pfam" id="PF13632"/>
    </source>
</evidence>